<keyword evidence="2" id="KW-1185">Reference proteome</keyword>
<sequence length="129" mass="13624">MSIYVHGFSAKALLSIYMRSVPNSLTPNFAILQCGYIGAADPASFGPFRHRATVVDQDPFCFPLSALPVYTTSSEPWDSALCMPGAVADAVPSATEEYRCSGCGRAGADGASWRLLDSASRSASRRAPG</sequence>
<proteinExistence type="predicted"/>
<protein>
    <submittedName>
        <fullName evidence="1">Uncharacterized protein</fullName>
    </submittedName>
</protein>
<evidence type="ECO:0000313" key="2">
    <source>
        <dbReference type="Proteomes" id="UP001189429"/>
    </source>
</evidence>
<organism evidence="1 2">
    <name type="scientific">Prorocentrum cordatum</name>
    <dbReference type="NCBI Taxonomy" id="2364126"/>
    <lineage>
        <taxon>Eukaryota</taxon>
        <taxon>Sar</taxon>
        <taxon>Alveolata</taxon>
        <taxon>Dinophyceae</taxon>
        <taxon>Prorocentrales</taxon>
        <taxon>Prorocentraceae</taxon>
        <taxon>Prorocentrum</taxon>
    </lineage>
</organism>
<accession>A0ABN9XLH4</accession>
<gene>
    <name evidence="1" type="ORF">PCOR1329_LOCUS76854</name>
</gene>
<comment type="caution">
    <text evidence="1">The sequence shown here is derived from an EMBL/GenBank/DDBJ whole genome shotgun (WGS) entry which is preliminary data.</text>
</comment>
<name>A0ABN9XLH4_9DINO</name>
<dbReference type="Proteomes" id="UP001189429">
    <property type="component" value="Unassembled WGS sequence"/>
</dbReference>
<reference evidence="1" key="1">
    <citation type="submission" date="2023-10" db="EMBL/GenBank/DDBJ databases">
        <authorList>
            <person name="Chen Y."/>
            <person name="Shah S."/>
            <person name="Dougan E. K."/>
            <person name="Thang M."/>
            <person name="Chan C."/>
        </authorList>
    </citation>
    <scope>NUCLEOTIDE SEQUENCE [LARGE SCALE GENOMIC DNA]</scope>
</reference>
<dbReference type="EMBL" id="CAUYUJ010020583">
    <property type="protein sequence ID" value="CAK0899318.1"/>
    <property type="molecule type" value="Genomic_DNA"/>
</dbReference>
<evidence type="ECO:0000313" key="1">
    <source>
        <dbReference type="EMBL" id="CAK0899318.1"/>
    </source>
</evidence>